<evidence type="ECO:0000313" key="3">
    <source>
        <dbReference type="Proteomes" id="UP000326570"/>
    </source>
</evidence>
<name>A0A5N1J535_9BACT</name>
<protein>
    <submittedName>
        <fullName evidence="2">Uncharacterized protein</fullName>
    </submittedName>
</protein>
<evidence type="ECO:0000313" key="2">
    <source>
        <dbReference type="EMBL" id="KAA9340189.1"/>
    </source>
</evidence>
<keyword evidence="1" id="KW-0732">Signal</keyword>
<sequence>MRSFYTLGLFCLLFAFACTKPAQKTTTATPQTARTTACPEYFYYYQQEKVPLKLKPAYLLAGFQPGLSQEAKTSILKTVPEFENLSTDQSGSAGTFNVVKLRNATSCDRVLQIIKQLQQKNELTFVNPVFDPVSNLGSGYLWVGLTSGFLVTLKSADQMPQLKALLTETRTELLDTLGETTFLIGATKNAKGNALEMANYFHEQPFVENAEPDFFLATKPEDSNLPSR</sequence>
<feature type="chain" id="PRO_5024831121" evidence="1">
    <location>
        <begin position="18"/>
        <end position="228"/>
    </location>
</feature>
<proteinExistence type="predicted"/>
<dbReference type="RefSeq" id="WP_150903262.1">
    <property type="nucleotide sequence ID" value="NZ_VTWT01000003.1"/>
</dbReference>
<feature type="signal peptide" evidence="1">
    <location>
        <begin position="1"/>
        <end position="17"/>
    </location>
</feature>
<evidence type="ECO:0000256" key="1">
    <source>
        <dbReference type="SAM" id="SignalP"/>
    </source>
</evidence>
<gene>
    <name evidence="2" type="ORF">F0P94_07525</name>
</gene>
<dbReference type="AlphaFoldDB" id="A0A5N1J535"/>
<organism evidence="2 3">
    <name type="scientific">Adhaeribacter soli</name>
    <dbReference type="NCBI Taxonomy" id="2607655"/>
    <lineage>
        <taxon>Bacteria</taxon>
        <taxon>Pseudomonadati</taxon>
        <taxon>Bacteroidota</taxon>
        <taxon>Cytophagia</taxon>
        <taxon>Cytophagales</taxon>
        <taxon>Hymenobacteraceae</taxon>
        <taxon>Adhaeribacter</taxon>
    </lineage>
</organism>
<comment type="caution">
    <text evidence="2">The sequence shown here is derived from an EMBL/GenBank/DDBJ whole genome shotgun (WGS) entry which is preliminary data.</text>
</comment>
<keyword evidence="3" id="KW-1185">Reference proteome</keyword>
<reference evidence="2 3" key="1">
    <citation type="submission" date="2019-09" db="EMBL/GenBank/DDBJ databases">
        <title>Genome sequence of Adhaeribacter sp. M2.</title>
        <authorList>
            <person name="Srinivasan S."/>
        </authorList>
    </citation>
    <scope>NUCLEOTIDE SEQUENCE [LARGE SCALE GENOMIC DNA]</scope>
    <source>
        <strain evidence="2 3">M2</strain>
    </source>
</reference>
<accession>A0A5N1J535</accession>
<dbReference type="Proteomes" id="UP000326570">
    <property type="component" value="Unassembled WGS sequence"/>
</dbReference>
<dbReference type="PROSITE" id="PS51257">
    <property type="entry name" value="PROKAR_LIPOPROTEIN"/>
    <property type="match status" value="1"/>
</dbReference>
<dbReference type="EMBL" id="VTWT01000003">
    <property type="protein sequence ID" value="KAA9340189.1"/>
    <property type="molecule type" value="Genomic_DNA"/>
</dbReference>